<evidence type="ECO:0000256" key="3">
    <source>
        <dbReference type="ARBA" id="ARBA00022722"/>
    </source>
</evidence>
<dbReference type="InterPro" id="IPR002036">
    <property type="entry name" value="YbeY"/>
</dbReference>
<comment type="cofactor">
    <cofactor evidence="1">
        <name>Zn(2+)</name>
        <dbReference type="ChEBI" id="CHEBI:29105"/>
    </cofactor>
</comment>
<dbReference type="GO" id="GO:0006364">
    <property type="term" value="P:rRNA processing"/>
    <property type="evidence" value="ECO:0007669"/>
    <property type="project" value="InterPro"/>
</dbReference>
<keyword evidence="6" id="KW-0378">Hydrolase</keyword>
<evidence type="ECO:0000256" key="1">
    <source>
        <dbReference type="ARBA" id="ARBA00001947"/>
    </source>
</evidence>
<gene>
    <name evidence="8" type="ORF">METZ01_LOCUS2994</name>
</gene>
<evidence type="ECO:0000256" key="4">
    <source>
        <dbReference type="ARBA" id="ARBA00022723"/>
    </source>
</evidence>
<dbReference type="PANTHER" id="PTHR46986:SF1">
    <property type="entry name" value="ENDORIBONUCLEASE YBEY, CHLOROPLASTIC"/>
    <property type="match status" value="1"/>
</dbReference>
<dbReference type="SUPFAM" id="SSF55486">
    <property type="entry name" value="Metalloproteases ('zincins'), catalytic domain"/>
    <property type="match status" value="1"/>
</dbReference>
<evidence type="ECO:0000256" key="2">
    <source>
        <dbReference type="ARBA" id="ARBA00010875"/>
    </source>
</evidence>
<sequence>MLSIRNIDFILEQDFEIGVRVVNENESKRLNKQYRKINQSTNILSFFSSMDDNIRWSKTIPKPLGDLVICAPVIEREAIEQGKELYAHWAHMIVHGMLHLVGFDHAVEHEACEMESLEVDILEELGFSNPYASQYME</sequence>
<keyword evidence="5" id="KW-0255">Endonuclease</keyword>
<reference evidence="8" key="1">
    <citation type="submission" date="2018-05" db="EMBL/GenBank/DDBJ databases">
        <authorList>
            <person name="Lanie J.A."/>
            <person name="Ng W.-L."/>
            <person name="Kazmierczak K.M."/>
            <person name="Andrzejewski T.M."/>
            <person name="Davidsen T.M."/>
            <person name="Wayne K.J."/>
            <person name="Tettelin H."/>
            <person name="Glass J.I."/>
            <person name="Rusch D."/>
            <person name="Podicherti R."/>
            <person name="Tsui H.-C.T."/>
            <person name="Winkler M.E."/>
        </authorList>
    </citation>
    <scope>NUCLEOTIDE SEQUENCE</scope>
</reference>
<protein>
    <submittedName>
        <fullName evidence="8">Uncharacterized protein</fullName>
    </submittedName>
</protein>
<keyword evidence="7" id="KW-0862">Zinc</keyword>
<dbReference type="PROSITE" id="PS01306">
    <property type="entry name" value="UPF0054"/>
    <property type="match status" value="1"/>
</dbReference>
<dbReference type="NCBIfam" id="TIGR00043">
    <property type="entry name" value="rRNA maturation RNase YbeY"/>
    <property type="match status" value="1"/>
</dbReference>
<dbReference type="GO" id="GO:0004222">
    <property type="term" value="F:metalloendopeptidase activity"/>
    <property type="evidence" value="ECO:0007669"/>
    <property type="project" value="InterPro"/>
</dbReference>
<dbReference type="InterPro" id="IPR020549">
    <property type="entry name" value="YbeY_CS"/>
</dbReference>
<organism evidence="8">
    <name type="scientific">marine metagenome</name>
    <dbReference type="NCBI Taxonomy" id="408172"/>
    <lineage>
        <taxon>unclassified sequences</taxon>
        <taxon>metagenomes</taxon>
        <taxon>ecological metagenomes</taxon>
    </lineage>
</organism>
<keyword evidence="4" id="KW-0479">Metal-binding</keyword>
<dbReference type="AlphaFoldDB" id="A0A381N686"/>
<comment type="similarity">
    <text evidence="2">Belongs to the endoribonuclease YbeY family.</text>
</comment>
<dbReference type="GO" id="GO:0004519">
    <property type="term" value="F:endonuclease activity"/>
    <property type="evidence" value="ECO:0007669"/>
    <property type="project" value="UniProtKB-KW"/>
</dbReference>
<evidence type="ECO:0000256" key="5">
    <source>
        <dbReference type="ARBA" id="ARBA00022759"/>
    </source>
</evidence>
<accession>A0A381N686</accession>
<keyword evidence="3" id="KW-0540">Nuclease</keyword>
<proteinExistence type="inferred from homology"/>
<dbReference type="GO" id="GO:0046872">
    <property type="term" value="F:metal ion binding"/>
    <property type="evidence" value="ECO:0007669"/>
    <property type="project" value="UniProtKB-KW"/>
</dbReference>
<dbReference type="HAMAP" id="MF_00009">
    <property type="entry name" value="Endoribonucl_YbeY"/>
    <property type="match status" value="1"/>
</dbReference>
<dbReference type="Gene3D" id="3.40.390.30">
    <property type="entry name" value="Metalloproteases ('zincins'), catalytic domain"/>
    <property type="match status" value="1"/>
</dbReference>
<dbReference type="EMBL" id="UINC01000155">
    <property type="protein sequence ID" value="SUZ50140.1"/>
    <property type="molecule type" value="Genomic_DNA"/>
</dbReference>
<dbReference type="InterPro" id="IPR023091">
    <property type="entry name" value="MetalPrtase_cat_dom_sf_prd"/>
</dbReference>
<evidence type="ECO:0000256" key="6">
    <source>
        <dbReference type="ARBA" id="ARBA00022801"/>
    </source>
</evidence>
<dbReference type="PANTHER" id="PTHR46986">
    <property type="entry name" value="ENDORIBONUCLEASE YBEY, CHLOROPLASTIC"/>
    <property type="match status" value="1"/>
</dbReference>
<dbReference type="Pfam" id="PF02130">
    <property type="entry name" value="YbeY"/>
    <property type="match status" value="1"/>
</dbReference>
<evidence type="ECO:0000256" key="7">
    <source>
        <dbReference type="ARBA" id="ARBA00022833"/>
    </source>
</evidence>
<evidence type="ECO:0000313" key="8">
    <source>
        <dbReference type="EMBL" id="SUZ50140.1"/>
    </source>
</evidence>
<name>A0A381N686_9ZZZZ</name>